<protein>
    <submittedName>
        <fullName evidence="2">Uncharacterized protein</fullName>
    </submittedName>
</protein>
<reference evidence="2 3" key="1">
    <citation type="submission" date="2018-07" db="EMBL/GenBank/DDBJ databases">
        <title>A high quality draft genome assembly of the barn swallow (H. rustica rustica).</title>
        <authorList>
            <person name="Formenti G."/>
            <person name="Chiara M."/>
            <person name="Poveda L."/>
            <person name="Francoijs K.-J."/>
            <person name="Bonisoli-Alquati A."/>
            <person name="Canova L."/>
            <person name="Gianfranceschi L."/>
            <person name="Horner D.S."/>
            <person name="Saino N."/>
        </authorList>
    </citation>
    <scope>NUCLEOTIDE SEQUENCE [LARGE SCALE GENOMIC DNA]</scope>
    <source>
        <strain evidence="2">Chelidonia</strain>
        <tissue evidence="2">Blood</tissue>
    </source>
</reference>
<proteinExistence type="predicted"/>
<name>A0A3M0J1X4_HIRRU</name>
<evidence type="ECO:0000313" key="3">
    <source>
        <dbReference type="Proteomes" id="UP000269221"/>
    </source>
</evidence>
<gene>
    <name evidence="2" type="ORF">DUI87_29097</name>
</gene>
<dbReference type="Proteomes" id="UP000269221">
    <property type="component" value="Unassembled WGS sequence"/>
</dbReference>
<keyword evidence="3" id="KW-1185">Reference proteome</keyword>
<dbReference type="EMBL" id="QRBI01000197">
    <property type="protein sequence ID" value="RMB94290.1"/>
    <property type="molecule type" value="Genomic_DNA"/>
</dbReference>
<organism evidence="2 3">
    <name type="scientific">Hirundo rustica rustica</name>
    <dbReference type="NCBI Taxonomy" id="333673"/>
    <lineage>
        <taxon>Eukaryota</taxon>
        <taxon>Metazoa</taxon>
        <taxon>Chordata</taxon>
        <taxon>Craniata</taxon>
        <taxon>Vertebrata</taxon>
        <taxon>Euteleostomi</taxon>
        <taxon>Archelosauria</taxon>
        <taxon>Archosauria</taxon>
        <taxon>Dinosauria</taxon>
        <taxon>Saurischia</taxon>
        <taxon>Theropoda</taxon>
        <taxon>Coelurosauria</taxon>
        <taxon>Aves</taxon>
        <taxon>Neognathae</taxon>
        <taxon>Neoaves</taxon>
        <taxon>Telluraves</taxon>
        <taxon>Australaves</taxon>
        <taxon>Passeriformes</taxon>
        <taxon>Sylvioidea</taxon>
        <taxon>Hirundinidae</taxon>
        <taxon>Hirundo</taxon>
    </lineage>
</organism>
<evidence type="ECO:0000313" key="2">
    <source>
        <dbReference type="EMBL" id="RMB94290.1"/>
    </source>
</evidence>
<feature type="region of interest" description="Disordered" evidence="1">
    <location>
        <begin position="45"/>
        <end position="67"/>
    </location>
</feature>
<evidence type="ECO:0000256" key="1">
    <source>
        <dbReference type="SAM" id="MobiDB-lite"/>
    </source>
</evidence>
<comment type="caution">
    <text evidence="2">The sequence shown here is derived from an EMBL/GenBank/DDBJ whole genome shotgun (WGS) entry which is preliminary data.</text>
</comment>
<dbReference type="AlphaFoldDB" id="A0A3M0J1X4"/>
<sequence>MGREWAKSKEVAAFLKVCLNHKRSISVLELWSRKMSEQRISITPLALKPDPGGRGKEVTEPLGTSSTGAELFSNGITSALSCTAAGRQDEVTPEEVGGGTWKEWHFWQGPFGS</sequence>
<accession>A0A3M0J1X4</accession>